<name>A0A0A2SSL6_9GAMM</name>
<reference evidence="2 3" key="1">
    <citation type="submission" date="2014-05" db="EMBL/GenBank/DDBJ databases">
        <authorList>
            <person name="Rizzardi K."/>
            <person name="Winiecka-Krusnell J."/>
            <person name="Ramliden M."/>
            <person name="Alm E."/>
            <person name="Andersson S."/>
            <person name="Byfors S."/>
        </authorList>
    </citation>
    <scope>NUCLEOTIDE SEQUENCE [LARGE SCALE GENOMIC DNA]</scope>
    <source>
        <strain evidence="2 3">LEGN</strain>
    </source>
</reference>
<dbReference type="OrthoDB" id="5654335at2"/>
<organism evidence="2 3">
    <name type="scientific">Legionella norrlandica</name>
    <dbReference type="NCBI Taxonomy" id="1498499"/>
    <lineage>
        <taxon>Bacteria</taxon>
        <taxon>Pseudomonadati</taxon>
        <taxon>Pseudomonadota</taxon>
        <taxon>Gammaproteobacteria</taxon>
        <taxon>Legionellales</taxon>
        <taxon>Legionellaceae</taxon>
        <taxon>Legionella</taxon>
    </lineage>
</organism>
<dbReference type="RefSeq" id="WP_035888144.1">
    <property type="nucleotide sequence ID" value="NZ_JNCF01000011.1"/>
</dbReference>
<accession>A0A0A2SSL6</accession>
<comment type="caution">
    <text evidence="2">The sequence shown here is derived from an EMBL/GenBank/DDBJ whole genome shotgun (WGS) entry which is preliminary data.</text>
</comment>
<dbReference type="InterPro" id="IPR040519">
    <property type="entry name" value="LepB_N"/>
</dbReference>
<evidence type="ECO:0000259" key="1">
    <source>
        <dbReference type="Pfam" id="PF18640"/>
    </source>
</evidence>
<feature type="domain" description="LepB N-terminal" evidence="1">
    <location>
        <begin position="149"/>
        <end position="192"/>
    </location>
</feature>
<gene>
    <name evidence="2" type="ORF">EP47_05125</name>
</gene>
<keyword evidence="3" id="KW-1185">Reference proteome</keyword>
<dbReference type="AlphaFoldDB" id="A0A0A2SSL6"/>
<dbReference type="Proteomes" id="UP000054422">
    <property type="component" value="Unassembled WGS sequence"/>
</dbReference>
<evidence type="ECO:0000313" key="3">
    <source>
        <dbReference type="Proteomes" id="UP000054422"/>
    </source>
</evidence>
<protein>
    <recommendedName>
        <fullName evidence="1">LepB N-terminal domain-containing protein</fullName>
    </recommendedName>
</protein>
<evidence type="ECO:0000313" key="2">
    <source>
        <dbReference type="EMBL" id="KGP63747.1"/>
    </source>
</evidence>
<proteinExistence type="predicted"/>
<dbReference type="EMBL" id="JNCF01000011">
    <property type="protein sequence ID" value="KGP63747.1"/>
    <property type="molecule type" value="Genomic_DNA"/>
</dbReference>
<sequence length="279" mass="31605">MSTIRSTQIDFGKQVSVGGKTGSTRVEMNGENYQYKPPISKNSLKRKLKSDFADNENFGEVLAARIARKFDKERDRPRVPQVDFVTDSKSPNLAIASKYLKGDKISSLDDYFQENRPKGKHVKLVSGQDNNPEKLQFGIDRNPDFKNELAQAIALSALVGDHDVNPGNMMVMQDGRGVRIGRIDYGHAFKDLMRFPIAGGRKFHDNNIIDFFNRPTVDGGQAKLWRDYPGLIPSKEMAQALKDLSNSEGGLLRLKMQLEKLKKRSMRFLELTIIWIDNK</sequence>
<dbReference type="Pfam" id="PF18640">
    <property type="entry name" value="LepB_N"/>
    <property type="match status" value="1"/>
</dbReference>